<dbReference type="RefSeq" id="WP_124193786.1">
    <property type="nucleotide sequence ID" value="NZ_REGA01000001.1"/>
</dbReference>
<keyword evidence="1" id="KW-0472">Membrane</keyword>
<keyword evidence="4" id="KW-1185">Reference proteome</keyword>
<evidence type="ECO:0000313" key="4">
    <source>
        <dbReference type="Proteomes" id="UP000282323"/>
    </source>
</evidence>
<dbReference type="SUPFAM" id="SSF48317">
    <property type="entry name" value="Acid phosphatase/Vanadium-dependent haloperoxidase"/>
    <property type="match status" value="1"/>
</dbReference>
<feature type="transmembrane region" description="Helical" evidence="1">
    <location>
        <begin position="243"/>
        <end position="265"/>
    </location>
</feature>
<reference evidence="3 4" key="1">
    <citation type="submission" date="2018-10" db="EMBL/GenBank/DDBJ databases">
        <title>Natrarchaeobius chitinivorans gen. nov., sp. nov., and Natrarchaeobius haloalkaliphilus sp. nov., alkaliphilic, chitin-utilizing haloarchaea from hypersaline alkaline lakes.</title>
        <authorList>
            <person name="Sorokin D.Y."/>
            <person name="Elcheninov A.G."/>
            <person name="Kostrikina N.A."/>
            <person name="Bale N.J."/>
            <person name="Sinninghe Damste J.S."/>
            <person name="Khijniak T.V."/>
            <person name="Kublanov I.V."/>
            <person name="Toshchakov S.V."/>
        </authorList>
    </citation>
    <scope>NUCLEOTIDE SEQUENCE [LARGE SCALE GENOMIC DNA]</scope>
    <source>
        <strain evidence="3 4">AArcht4T</strain>
    </source>
</reference>
<dbReference type="PANTHER" id="PTHR14969">
    <property type="entry name" value="SPHINGOSINE-1-PHOSPHATE PHOSPHOHYDROLASE"/>
    <property type="match status" value="1"/>
</dbReference>
<feature type="transmembrane region" description="Helical" evidence="1">
    <location>
        <begin position="91"/>
        <end position="112"/>
    </location>
</feature>
<evidence type="ECO:0000313" key="3">
    <source>
        <dbReference type="EMBL" id="RQG97807.1"/>
    </source>
</evidence>
<sequence>MRLEDESAALREAFPAEYAELVLAVTELGGTTVPMVLLAVLFWLSSRRRNALVISYAVAGIGFVVAVKAALGLPRPPSAALLVPLEIDGFGFPSGHAFASVVVYGGLVAAYDRVRDPRAVLALAVVVAAVSLSRVFLGVHYLGDVLAGIALGVGFLAIVGYATRDDPRVGFAIALPLGVVAIVVTGASGDALLAFGGSIGGLAATVRGVDRSPVRSRFEAGVLVAIGLCGLVAVRMTEGVVSSPFVLVGLYALLSAWVLLVPGVVGRIPLERLPATAT</sequence>
<feature type="transmembrane region" description="Helical" evidence="1">
    <location>
        <begin position="21"/>
        <end position="44"/>
    </location>
</feature>
<feature type="transmembrane region" description="Helical" evidence="1">
    <location>
        <begin position="119"/>
        <end position="139"/>
    </location>
</feature>
<keyword evidence="1" id="KW-1133">Transmembrane helix</keyword>
<dbReference type="SMART" id="SM00014">
    <property type="entry name" value="acidPPc"/>
    <property type="match status" value="1"/>
</dbReference>
<dbReference type="AlphaFoldDB" id="A0A3N6M6J1"/>
<feature type="transmembrane region" description="Helical" evidence="1">
    <location>
        <begin position="192"/>
        <end position="209"/>
    </location>
</feature>
<dbReference type="Proteomes" id="UP000282323">
    <property type="component" value="Unassembled WGS sequence"/>
</dbReference>
<feature type="transmembrane region" description="Helical" evidence="1">
    <location>
        <begin position="51"/>
        <end position="71"/>
    </location>
</feature>
<dbReference type="Gene3D" id="1.20.144.10">
    <property type="entry name" value="Phosphatidic acid phosphatase type 2/haloperoxidase"/>
    <property type="match status" value="1"/>
</dbReference>
<feature type="transmembrane region" description="Helical" evidence="1">
    <location>
        <begin position="169"/>
        <end position="186"/>
    </location>
</feature>
<protein>
    <submittedName>
        <fullName evidence="3">Phosphatase PAP2 family protein</fullName>
    </submittedName>
</protein>
<proteinExistence type="predicted"/>
<dbReference type="Pfam" id="PF01569">
    <property type="entry name" value="PAP2"/>
    <property type="match status" value="1"/>
</dbReference>
<feature type="transmembrane region" description="Helical" evidence="1">
    <location>
        <begin position="221"/>
        <end position="237"/>
    </location>
</feature>
<comment type="caution">
    <text evidence="3">The sequence shown here is derived from an EMBL/GenBank/DDBJ whole genome shotgun (WGS) entry which is preliminary data.</text>
</comment>
<dbReference type="EMBL" id="REGA01000001">
    <property type="protein sequence ID" value="RQG97807.1"/>
    <property type="molecule type" value="Genomic_DNA"/>
</dbReference>
<dbReference type="InterPro" id="IPR036938">
    <property type="entry name" value="PAP2/HPO_sf"/>
</dbReference>
<feature type="domain" description="Phosphatidic acid phosphatase type 2/haloperoxidase" evidence="2">
    <location>
        <begin position="50"/>
        <end position="160"/>
    </location>
</feature>
<organism evidence="3 4">
    <name type="scientific">Natrarchaeobius chitinivorans</name>
    <dbReference type="NCBI Taxonomy" id="1679083"/>
    <lineage>
        <taxon>Archaea</taxon>
        <taxon>Methanobacteriati</taxon>
        <taxon>Methanobacteriota</taxon>
        <taxon>Stenosarchaea group</taxon>
        <taxon>Halobacteria</taxon>
        <taxon>Halobacteriales</taxon>
        <taxon>Natrialbaceae</taxon>
        <taxon>Natrarchaeobius</taxon>
    </lineage>
</organism>
<evidence type="ECO:0000259" key="2">
    <source>
        <dbReference type="SMART" id="SM00014"/>
    </source>
</evidence>
<feature type="transmembrane region" description="Helical" evidence="1">
    <location>
        <begin position="145"/>
        <end position="162"/>
    </location>
</feature>
<dbReference type="OrthoDB" id="10182at2157"/>
<evidence type="ECO:0000256" key="1">
    <source>
        <dbReference type="SAM" id="Phobius"/>
    </source>
</evidence>
<dbReference type="InterPro" id="IPR000326">
    <property type="entry name" value="PAP2/HPO"/>
</dbReference>
<name>A0A3N6M6J1_NATCH</name>
<keyword evidence="1" id="KW-0812">Transmembrane</keyword>
<dbReference type="PANTHER" id="PTHR14969:SF13">
    <property type="entry name" value="AT30094P"/>
    <property type="match status" value="1"/>
</dbReference>
<gene>
    <name evidence="3" type="ORF">EA473_00950</name>
</gene>
<accession>A0A3N6M6J1</accession>